<keyword evidence="2" id="KW-0418">Kinase</keyword>
<dbReference type="Pfam" id="PF03190">
    <property type="entry name" value="Thioredox_DsbH"/>
    <property type="match status" value="1"/>
</dbReference>
<name>A0A6S6T256_9BACT</name>
<dbReference type="PIRSF" id="PIRSF006402">
    <property type="entry name" value="UCP006402_thioredoxin"/>
    <property type="match status" value="1"/>
</dbReference>
<dbReference type="GO" id="GO:0004798">
    <property type="term" value="F:dTMP kinase activity"/>
    <property type="evidence" value="ECO:0007669"/>
    <property type="project" value="UniProtKB-EC"/>
</dbReference>
<dbReference type="InterPro" id="IPR036249">
    <property type="entry name" value="Thioredoxin-like_sf"/>
</dbReference>
<dbReference type="InterPro" id="IPR004879">
    <property type="entry name" value="Ssp411-like_TRX"/>
</dbReference>
<dbReference type="PANTHER" id="PTHR42899">
    <property type="entry name" value="SPERMATOGENESIS-ASSOCIATED PROTEIN 20"/>
    <property type="match status" value="1"/>
</dbReference>
<accession>A0A6S6T256</accession>
<dbReference type="GO" id="GO:0005975">
    <property type="term" value="P:carbohydrate metabolic process"/>
    <property type="evidence" value="ECO:0007669"/>
    <property type="project" value="InterPro"/>
</dbReference>
<protein>
    <submittedName>
        <fullName evidence="2">Thymidylate kinase (EC)</fullName>
        <ecNumber evidence="2">2.7.4.9</ecNumber>
    </submittedName>
</protein>
<dbReference type="Gene3D" id="3.40.30.10">
    <property type="entry name" value="Glutaredoxin"/>
    <property type="match status" value="1"/>
</dbReference>
<dbReference type="EMBL" id="CACVAP010000071">
    <property type="protein sequence ID" value="CAA6813412.1"/>
    <property type="molecule type" value="Genomic_DNA"/>
</dbReference>
<keyword evidence="2" id="KW-0808">Transferase</keyword>
<evidence type="ECO:0000259" key="1">
    <source>
        <dbReference type="Pfam" id="PF03190"/>
    </source>
</evidence>
<dbReference type="InterPro" id="IPR008928">
    <property type="entry name" value="6-hairpin_glycosidase_sf"/>
</dbReference>
<feature type="domain" description="Spermatogenesis-associated protein 20-like TRX" evidence="1">
    <location>
        <begin position="18"/>
        <end position="179"/>
    </location>
</feature>
<dbReference type="InterPro" id="IPR024705">
    <property type="entry name" value="Ssp411"/>
</dbReference>
<dbReference type="EC" id="2.7.4.9" evidence="2"/>
<dbReference type="SUPFAM" id="SSF48208">
    <property type="entry name" value="Six-hairpin glycosidases"/>
    <property type="match status" value="1"/>
</dbReference>
<dbReference type="PANTHER" id="PTHR42899:SF1">
    <property type="entry name" value="SPERMATOGENESIS-ASSOCIATED PROTEIN 20"/>
    <property type="match status" value="1"/>
</dbReference>
<reference evidence="2" key="1">
    <citation type="submission" date="2020-01" db="EMBL/GenBank/DDBJ databases">
        <authorList>
            <person name="Meier V. D."/>
            <person name="Meier V D."/>
        </authorList>
    </citation>
    <scope>NUCLEOTIDE SEQUENCE</scope>
    <source>
        <strain evidence="2">HLG_WM_MAG_06</strain>
    </source>
</reference>
<gene>
    <name evidence="2" type="ORF">HELGO_WM19691</name>
</gene>
<organism evidence="2">
    <name type="scientific">uncultured Sulfurovum sp</name>
    <dbReference type="NCBI Taxonomy" id="269237"/>
    <lineage>
        <taxon>Bacteria</taxon>
        <taxon>Pseudomonadati</taxon>
        <taxon>Campylobacterota</taxon>
        <taxon>Epsilonproteobacteria</taxon>
        <taxon>Campylobacterales</taxon>
        <taxon>Sulfurovaceae</taxon>
        <taxon>Sulfurovum</taxon>
        <taxon>environmental samples</taxon>
    </lineage>
</organism>
<evidence type="ECO:0000313" key="2">
    <source>
        <dbReference type="EMBL" id="CAA6813412.1"/>
    </source>
</evidence>
<dbReference type="SUPFAM" id="SSF52833">
    <property type="entry name" value="Thioredoxin-like"/>
    <property type="match status" value="1"/>
</dbReference>
<proteinExistence type="predicted"/>
<sequence length="657" mass="75856">MLKKIIFLGLILMNTQANELKNEESPYLLQHANNPVNWLPWGEKALKKAKKENKIIFLSIGYSTCHWCHVMEHESFENEEVAQVLNKDFISIKVDREEYPNIDKYYQGIYQMMNQKSGGWPLTVIMTPDAQVYFTATYLPPKAKYQNKGLDEILPDLYDLYHNRKELITTMTYNIEKAIKKKSLLEENTSITLDENLSSIFVSQITESFDSKFKGIGEQPKFPHATTFDTLLDIARLTLNFDAKTMADDALTAMAKGGINDQIEGGFYRYSTDEAWMIPHFEKMLYTNAELLETYANAYKMSGNKFFKKTMDETIENIYARFEKEDLFYSASDADSDGVEGKYFVFEYEKTLKALEKEGFSKHDAEVALVYFNITEDGNFEEETNNPYLTSHEEPENIAKIKELLLNIRKERNYPFVDYKVQTSWNALFINGLLKAGENEKALKSLDTLIEKLYLKDELYHQVIMGKTPKVKGYLEDYAFLISSLIEAYQANFDAKYLDLAIKLNAQSIKKFYKEKQWMMSDDNFKAIADFNDTPYRSAIAVSIENILKLAHLTDDYDAYDLASNMLTLHAKQINQVPSAIPYATKISLMLQNGVVIIKANKENLLAHQKEIDELYYPYVLTKAVKVDDFSVCTMQKCFSTNTKIDKILGDIESKRF</sequence>
<dbReference type="AlphaFoldDB" id="A0A6S6T256"/>